<feature type="region of interest" description="Disordered" evidence="1">
    <location>
        <begin position="65"/>
        <end position="101"/>
    </location>
</feature>
<protein>
    <submittedName>
        <fullName evidence="2">Uncharacterized protein</fullName>
    </submittedName>
</protein>
<gene>
    <name evidence="2" type="ORF">EGW08_014163</name>
</gene>
<dbReference type="AlphaFoldDB" id="A0A433T903"/>
<dbReference type="Proteomes" id="UP000271974">
    <property type="component" value="Unassembled WGS sequence"/>
</dbReference>
<sequence>MADSDKADTFFVNGNSDEVVQVVTNDPTKQSSSLQRPSQMINIKSNVPVLVKSLSEKWVIKKSTSTLQQAESKLPSPVFNDKINKSSQTDSEKKPDLVESSCQTEPLQTVVANLIETACQTEPPQTDTRDLVEVACQTEPLPEKPAEQSTGAPVDKAVQTCILPDEEPPSPGIRIIYYRCPSPPIVCTGTCPSYSPPNPCQFRYGRVSLCDQPLSCSNGYNAGGSSGSRWHSQSQTHRRPSSNACAVHPACGAVLKKQYCSKRSWSVQADRDDQAFGGWRSETVEEESVLPPEWRNRAPFDPDLDLDKRYRAIVED</sequence>
<reference evidence="2 3" key="1">
    <citation type="submission" date="2019-01" db="EMBL/GenBank/DDBJ databases">
        <title>A draft genome assembly of the solar-powered sea slug Elysia chlorotica.</title>
        <authorList>
            <person name="Cai H."/>
            <person name="Li Q."/>
            <person name="Fang X."/>
            <person name="Li J."/>
            <person name="Curtis N.E."/>
            <person name="Altenburger A."/>
            <person name="Shibata T."/>
            <person name="Feng M."/>
            <person name="Maeda T."/>
            <person name="Schwartz J.A."/>
            <person name="Shigenobu S."/>
            <person name="Lundholm N."/>
            <person name="Nishiyama T."/>
            <person name="Yang H."/>
            <person name="Hasebe M."/>
            <person name="Li S."/>
            <person name="Pierce S.K."/>
            <person name="Wang J."/>
        </authorList>
    </citation>
    <scope>NUCLEOTIDE SEQUENCE [LARGE SCALE GENOMIC DNA]</scope>
    <source>
        <strain evidence="2">EC2010</strain>
        <tissue evidence="2">Whole organism of an adult</tissue>
    </source>
</reference>
<accession>A0A433T903</accession>
<proteinExistence type="predicted"/>
<evidence type="ECO:0000313" key="3">
    <source>
        <dbReference type="Proteomes" id="UP000271974"/>
    </source>
</evidence>
<name>A0A433T903_ELYCH</name>
<organism evidence="2 3">
    <name type="scientific">Elysia chlorotica</name>
    <name type="common">Eastern emerald elysia</name>
    <name type="synonym">Sea slug</name>
    <dbReference type="NCBI Taxonomy" id="188477"/>
    <lineage>
        <taxon>Eukaryota</taxon>
        <taxon>Metazoa</taxon>
        <taxon>Spiralia</taxon>
        <taxon>Lophotrochozoa</taxon>
        <taxon>Mollusca</taxon>
        <taxon>Gastropoda</taxon>
        <taxon>Heterobranchia</taxon>
        <taxon>Euthyneura</taxon>
        <taxon>Panpulmonata</taxon>
        <taxon>Sacoglossa</taxon>
        <taxon>Placobranchoidea</taxon>
        <taxon>Plakobranchidae</taxon>
        <taxon>Elysia</taxon>
    </lineage>
</organism>
<evidence type="ECO:0000256" key="1">
    <source>
        <dbReference type="SAM" id="MobiDB-lite"/>
    </source>
</evidence>
<keyword evidence="3" id="KW-1185">Reference proteome</keyword>
<feature type="region of interest" description="Disordered" evidence="1">
    <location>
        <begin position="278"/>
        <end position="298"/>
    </location>
</feature>
<comment type="caution">
    <text evidence="2">The sequence shown here is derived from an EMBL/GenBank/DDBJ whole genome shotgun (WGS) entry which is preliminary data.</text>
</comment>
<evidence type="ECO:0000313" key="2">
    <source>
        <dbReference type="EMBL" id="RUS78083.1"/>
    </source>
</evidence>
<dbReference type="EMBL" id="RQTK01000534">
    <property type="protein sequence ID" value="RUS78083.1"/>
    <property type="molecule type" value="Genomic_DNA"/>
</dbReference>